<dbReference type="AlphaFoldDB" id="A0A6J4RJT6"/>
<evidence type="ECO:0000313" key="2">
    <source>
        <dbReference type="EMBL" id="CAA9474482.1"/>
    </source>
</evidence>
<sequence>GRGAGRVCVVPARDPAPAAPLGRAALRHRALDRDAARRPLRRARDARPAARRRPRVLRDAPM</sequence>
<dbReference type="EMBL" id="CADCVL010000166">
    <property type="protein sequence ID" value="CAA9474482.1"/>
    <property type="molecule type" value="Genomic_DNA"/>
</dbReference>
<accession>A0A6J4RJT6</accession>
<protein>
    <submittedName>
        <fullName evidence="2">Epoxide hydrolase</fullName>
        <ecNumber evidence="2">3.3.2.9</ecNumber>
    </submittedName>
</protein>
<gene>
    <name evidence="2" type="ORF">AVDCRST_MAG65-1014</name>
</gene>
<feature type="non-terminal residue" evidence="2">
    <location>
        <position position="62"/>
    </location>
</feature>
<organism evidence="2">
    <name type="scientific">uncultured Solirubrobacteraceae bacterium</name>
    <dbReference type="NCBI Taxonomy" id="1162706"/>
    <lineage>
        <taxon>Bacteria</taxon>
        <taxon>Bacillati</taxon>
        <taxon>Actinomycetota</taxon>
        <taxon>Thermoleophilia</taxon>
        <taxon>Solirubrobacterales</taxon>
        <taxon>Solirubrobacteraceae</taxon>
        <taxon>environmental samples</taxon>
    </lineage>
</organism>
<feature type="compositionally biased region" description="Basic and acidic residues" evidence="1">
    <location>
        <begin position="29"/>
        <end position="48"/>
    </location>
</feature>
<dbReference type="EC" id="3.3.2.9" evidence="2"/>
<keyword evidence="2" id="KW-0378">Hydrolase</keyword>
<name>A0A6J4RJT6_9ACTN</name>
<dbReference type="GO" id="GO:0033961">
    <property type="term" value="F:cis-stilbene-oxide hydrolase activity"/>
    <property type="evidence" value="ECO:0007669"/>
    <property type="project" value="UniProtKB-EC"/>
</dbReference>
<feature type="region of interest" description="Disordered" evidence="1">
    <location>
        <begin position="29"/>
        <end position="62"/>
    </location>
</feature>
<proteinExistence type="predicted"/>
<reference evidence="2" key="1">
    <citation type="submission" date="2020-02" db="EMBL/GenBank/DDBJ databases">
        <authorList>
            <person name="Meier V. D."/>
        </authorList>
    </citation>
    <scope>NUCLEOTIDE SEQUENCE</scope>
    <source>
        <strain evidence="2">AVDCRST_MAG65</strain>
    </source>
</reference>
<evidence type="ECO:0000256" key="1">
    <source>
        <dbReference type="SAM" id="MobiDB-lite"/>
    </source>
</evidence>
<feature type="non-terminal residue" evidence="2">
    <location>
        <position position="1"/>
    </location>
</feature>